<proteinExistence type="predicted"/>
<reference evidence="1 2" key="1">
    <citation type="submission" date="2020-08" db="EMBL/GenBank/DDBJ databases">
        <title>Genomic Encyclopedia of Type Strains, Phase IV (KMG-IV): sequencing the most valuable type-strain genomes for metagenomic binning, comparative biology and taxonomic classification.</title>
        <authorList>
            <person name="Goeker M."/>
        </authorList>
    </citation>
    <scope>NUCLEOTIDE SEQUENCE [LARGE SCALE GENOMIC DNA]</scope>
    <source>
        <strain evidence="1 2">DSM 19612</strain>
    </source>
</reference>
<dbReference type="EMBL" id="JACHGH010000001">
    <property type="protein sequence ID" value="MBB6451604.1"/>
    <property type="molecule type" value="Genomic_DNA"/>
</dbReference>
<name>A0A841PV57_9BACI</name>
<protein>
    <submittedName>
        <fullName evidence="1">Uncharacterized protein</fullName>
    </submittedName>
</protein>
<dbReference type="RefSeq" id="WP_174496238.1">
    <property type="nucleotide sequence ID" value="NZ_CADDWK010000007.1"/>
</dbReference>
<comment type="caution">
    <text evidence="1">The sequence shown here is derived from an EMBL/GenBank/DDBJ whole genome shotgun (WGS) entry which is preliminary data.</text>
</comment>
<organism evidence="1 2">
    <name type="scientific">Salirhabdus euzebyi</name>
    <dbReference type="NCBI Taxonomy" id="394506"/>
    <lineage>
        <taxon>Bacteria</taxon>
        <taxon>Bacillati</taxon>
        <taxon>Bacillota</taxon>
        <taxon>Bacilli</taxon>
        <taxon>Bacillales</taxon>
        <taxon>Bacillaceae</taxon>
        <taxon>Salirhabdus</taxon>
    </lineage>
</organism>
<evidence type="ECO:0000313" key="2">
    <source>
        <dbReference type="Proteomes" id="UP000581688"/>
    </source>
</evidence>
<dbReference type="Proteomes" id="UP000581688">
    <property type="component" value="Unassembled WGS sequence"/>
</dbReference>
<keyword evidence="2" id="KW-1185">Reference proteome</keyword>
<evidence type="ECO:0000313" key="1">
    <source>
        <dbReference type="EMBL" id="MBB6451604.1"/>
    </source>
</evidence>
<accession>A0A841PV57</accession>
<sequence length="168" mass="18973">MTISNTGKVEILDSREKILNELGVNNEGEITENKFKQLLGMIGKIDHKTLELFVPQIPNLNLLVKQNQDFILQSINSQNKIDEKAIEEFSKTKVLIGELLKRENLSPEETMFLLKLYSQTDERIDKKASQSGNRMKELITEGIKIGRFVALAIFAIFFSSRNSGGGKS</sequence>
<gene>
    <name evidence="1" type="ORF">HNQ94_000025</name>
</gene>
<dbReference type="AlphaFoldDB" id="A0A841PV57"/>